<dbReference type="Proteomes" id="UP001500620">
    <property type="component" value="Unassembled WGS sequence"/>
</dbReference>
<keyword evidence="5" id="KW-1185">Reference proteome</keyword>
<dbReference type="SUPFAM" id="SSF52540">
    <property type="entry name" value="P-loop containing nucleoside triphosphate hydrolases"/>
    <property type="match status" value="1"/>
</dbReference>
<dbReference type="EMBL" id="BAABAT010000009">
    <property type="protein sequence ID" value="GAA4250354.1"/>
    <property type="molecule type" value="Genomic_DNA"/>
</dbReference>
<accession>A0ABP8D943</accession>
<reference evidence="5" key="1">
    <citation type="journal article" date="2019" name="Int. J. Syst. Evol. Microbiol.">
        <title>The Global Catalogue of Microorganisms (GCM) 10K type strain sequencing project: providing services to taxonomists for standard genome sequencing and annotation.</title>
        <authorList>
            <consortium name="The Broad Institute Genomics Platform"/>
            <consortium name="The Broad Institute Genome Sequencing Center for Infectious Disease"/>
            <person name="Wu L."/>
            <person name="Ma J."/>
        </authorList>
    </citation>
    <scope>NUCLEOTIDE SEQUENCE [LARGE SCALE GENOMIC DNA]</scope>
    <source>
        <strain evidence="5">JCM 17441</strain>
    </source>
</reference>
<dbReference type="Pfam" id="PF13191">
    <property type="entry name" value="AAA_16"/>
    <property type="match status" value="1"/>
</dbReference>
<dbReference type="PANTHER" id="PTHR16305">
    <property type="entry name" value="TESTICULAR SOLUBLE ADENYLYL CYCLASE"/>
    <property type="match status" value="1"/>
</dbReference>
<evidence type="ECO:0000259" key="3">
    <source>
        <dbReference type="Pfam" id="PF13191"/>
    </source>
</evidence>
<dbReference type="InterPro" id="IPR027417">
    <property type="entry name" value="P-loop_NTPase"/>
</dbReference>
<organism evidence="4 5">
    <name type="scientific">Dactylosporangium darangshiense</name>
    <dbReference type="NCBI Taxonomy" id="579108"/>
    <lineage>
        <taxon>Bacteria</taxon>
        <taxon>Bacillati</taxon>
        <taxon>Actinomycetota</taxon>
        <taxon>Actinomycetes</taxon>
        <taxon>Micromonosporales</taxon>
        <taxon>Micromonosporaceae</taxon>
        <taxon>Dactylosporangium</taxon>
    </lineage>
</organism>
<sequence>MVELPGRTDELQRIDSLLAGRSAVEPCLLLRGEPGIGKTALLDAAAARAEAAGMRVLRAAGARSEAGIAFSALHQLLYPLHDRGGGLPGVPDLARAGSQDPVAVATAVLALLVKIGAELPVLLTVDDVARLDDASARVLGFVARRLAGTGVTFLAAARTGPAGVLDGAGLPEATVGPLAERSAAAVLDAEGDDLAPPVRRRLLDEAGGNPLALRELPGALTERQRSGQEPLPTFLPLSGRLEAALAPAVERLSVPTRRLLLLAALEPGAGLATLLPAARGRASADDLEPARRTGLVHADPVGIRIAFRPPVVRSAIVQLCAPADRRWAHRGLAERAEAASDRAWHLAAAAQGPDEAVATALEQTFLADFRRGRAAIAVTALVRAAELSPRAADRARRLIEAAYLASSTGPLERVTHLLADARMAADARSASDARSGSVFAAATAVYLLNADGDVDGAYRLLSRAIEDADAAQTASR</sequence>
<dbReference type="Gene3D" id="3.40.50.300">
    <property type="entry name" value="P-loop containing nucleotide triphosphate hydrolases"/>
    <property type="match status" value="1"/>
</dbReference>
<evidence type="ECO:0000256" key="1">
    <source>
        <dbReference type="ARBA" id="ARBA00022741"/>
    </source>
</evidence>
<dbReference type="RefSeq" id="WP_345128409.1">
    <property type="nucleotide sequence ID" value="NZ_BAABAT010000009.1"/>
</dbReference>
<dbReference type="InterPro" id="IPR041664">
    <property type="entry name" value="AAA_16"/>
</dbReference>
<feature type="domain" description="Orc1-like AAA ATPase" evidence="3">
    <location>
        <begin position="3"/>
        <end position="146"/>
    </location>
</feature>
<evidence type="ECO:0000313" key="4">
    <source>
        <dbReference type="EMBL" id="GAA4250354.1"/>
    </source>
</evidence>
<keyword evidence="2" id="KW-0067">ATP-binding</keyword>
<dbReference type="PANTHER" id="PTHR16305:SF35">
    <property type="entry name" value="TRANSCRIPTIONAL ACTIVATOR DOMAIN"/>
    <property type="match status" value="1"/>
</dbReference>
<keyword evidence="1" id="KW-0547">Nucleotide-binding</keyword>
<proteinExistence type="predicted"/>
<evidence type="ECO:0000256" key="2">
    <source>
        <dbReference type="ARBA" id="ARBA00022840"/>
    </source>
</evidence>
<comment type="caution">
    <text evidence="4">The sequence shown here is derived from an EMBL/GenBank/DDBJ whole genome shotgun (WGS) entry which is preliminary data.</text>
</comment>
<name>A0ABP8D943_9ACTN</name>
<evidence type="ECO:0000313" key="5">
    <source>
        <dbReference type="Proteomes" id="UP001500620"/>
    </source>
</evidence>
<gene>
    <name evidence="4" type="ORF">GCM10022255_038540</name>
</gene>
<protein>
    <recommendedName>
        <fullName evidence="3">Orc1-like AAA ATPase domain-containing protein</fullName>
    </recommendedName>
</protein>